<evidence type="ECO:0000256" key="2">
    <source>
        <dbReference type="ARBA" id="ARBA00023002"/>
    </source>
</evidence>
<evidence type="ECO:0000256" key="3">
    <source>
        <dbReference type="ARBA" id="ARBA00023033"/>
    </source>
</evidence>
<dbReference type="VEuPathDB" id="FungiDB:BO78DRAFT_461875"/>
<dbReference type="AlphaFoldDB" id="A0A319EGA5"/>
<reference evidence="6 7" key="1">
    <citation type="submission" date="2018-02" db="EMBL/GenBank/DDBJ databases">
        <title>The genomes of Aspergillus section Nigri reveals drivers in fungal speciation.</title>
        <authorList>
            <consortium name="DOE Joint Genome Institute"/>
            <person name="Vesth T.C."/>
            <person name="Nybo J."/>
            <person name="Theobald S."/>
            <person name="Brandl J."/>
            <person name="Frisvad J.C."/>
            <person name="Nielsen K.F."/>
            <person name="Lyhne E.K."/>
            <person name="Kogle M.E."/>
            <person name="Kuo A."/>
            <person name="Riley R."/>
            <person name="Clum A."/>
            <person name="Nolan M."/>
            <person name="Lipzen A."/>
            <person name="Salamov A."/>
            <person name="Henrissat B."/>
            <person name="Wiebenga A."/>
            <person name="De vries R.P."/>
            <person name="Grigoriev I.V."/>
            <person name="Mortensen U.H."/>
            <person name="Andersen M.R."/>
            <person name="Baker S.E."/>
        </authorList>
    </citation>
    <scope>NUCLEOTIDE SEQUENCE [LARGE SCALE GENOMIC DNA]</scope>
    <source>
        <strain evidence="6 7">CBS 121057</strain>
    </source>
</reference>
<feature type="chain" id="PRO_5016396910" evidence="5">
    <location>
        <begin position="18"/>
        <end position="576"/>
    </location>
</feature>
<dbReference type="STRING" id="1448318.A0A319EGA5"/>
<evidence type="ECO:0000313" key="6">
    <source>
        <dbReference type="EMBL" id="PYI05538.1"/>
    </source>
</evidence>
<keyword evidence="2" id="KW-0560">Oxidoreductase</keyword>
<proteinExistence type="inferred from homology"/>
<keyword evidence="4" id="KW-0408">Iron</keyword>
<dbReference type="Pfam" id="PF00067">
    <property type="entry name" value="p450"/>
    <property type="match status" value="1"/>
</dbReference>
<keyword evidence="3" id="KW-0503">Monooxygenase</keyword>
<evidence type="ECO:0000313" key="7">
    <source>
        <dbReference type="Proteomes" id="UP000248423"/>
    </source>
</evidence>
<name>A0A319EGA5_ASPSB</name>
<sequence>MILELLGLLALSYLGWSMVTMEINYRRASTMGIPLVRLYIDPQNPLWMIFDPIVWPWLDRLPINWRKYSFGRYSRRGWYFADRGESHRRYGPIWAIVTPRDIWLNVADPEAIHDIFQRRTDFIRPSEMYKVLEVYGPCISTASWTDWPRHRKVLATPFNESVMSFVWDESVEQTRQMLGVWGSAADGRIPSVAKDTRTLSLNVLAATGFRKSFPFRSAKDRGANQGLPATTDGDSVAEDEPVGYRDALQTVLDNCILLMVMPRKWLTLPFAPQSWRQIAKAATDFQKYMVRMLDEETKALNSGKAGSGGLMTSFVRAMDLKQKEDAHDQSKESSSPPKGLTVDEIFGNIFVINFAGHDTTANTLSFALLLLGAYPEIQDWVAEELQQLSEEDIKAHYADLFPRLSRCRAVMLETLRLFPPIQSLPKWTPNEPKPLKVGDRTIMVPPHSGVHPSLLDMQIQPQYWDDAMTWKPSRWITKSATEGEATEQVITPPRSTYFPWSDGPQNCPGNKFSQVEFVAVMATLFRGHRVDAIPNPGETPQETRARVLATTQDVDMQLLLRMKHADRVRMVCRRVV</sequence>
<evidence type="ECO:0000256" key="5">
    <source>
        <dbReference type="SAM" id="SignalP"/>
    </source>
</evidence>
<dbReference type="EMBL" id="KZ826357">
    <property type="protein sequence ID" value="PYI05538.1"/>
    <property type="molecule type" value="Genomic_DNA"/>
</dbReference>
<dbReference type="PRINTS" id="PR00463">
    <property type="entry name" value="EP450I"/>
</dbReference>
<evidence type="ECO:0000256" key="1">
    <source>
        <dbReference type="ARBA" id="ARBA00010617"/>
    </source>
</evidence>
<dbReference type="GO" id="GO:0004497">
    <property type="term" value="F:monooxygenase activity"/>
    <property type="evidence" value="ECO:0007669"/>
    <property type="project" value="UniProtKB-KW"/>
</dbReference>
<dbReference type="CDD" id="cd11070">
    <property type="entry name" value="CYP56-like"/>
    <property type="match status" value="1"/>
</dbReference>
<dbReference type="InterPro" id="IPR001128">
    <property type="entry name" value="Cyt_P450"/>
</dbReference>
<dbReference type="Proteomes" id="UP000248423">
    <property type="component" value="Unassembled WGS sequence"/>
</dbReference>
<dbReference type="SUPFAM" id="SSF48264">
    <property type="entry name" value="Cytochrome P450"/>
    <property type="match status" value="1"/>
</dbReference>
<dbReference type="GO" id="GO:0020037">
    <property type="term" value="F:heme binding"/>
    <property type="evidence" value="ECO:0007669"/>
    <property type="project" value="InterPro"/>
</dbReference>
<dbReference type="OrthoDB" id="1470350at2759"/>
<dbReference type="PANTHER" id="PTHR24305:SF166">
    <property type="entry name" value="CYTOCHROME P450 12A4, MITOCHONDRIAL-RELATED"/>
    <property type="match status" value="1"/>
</dbReference>
<keyword evidence="5" id="KW-0732">Signal</keyword>
<feature type="signal peptide" evidence="5">
    <location>
        <begin position="1"/>
        <end position="17"/>
    </location>
</feature>
<comment type="similarity">
    <text evidence="1">Belongs to the cytochrome P450 family.</text>
</comment>
<feature type="binding site" description="axial binding residue" evidence="4">
    <location>
        <position position="507"/>
    </location>
    <ligand>
        <name>heme</name>
        <dbReference type="ChEBI" id="CHEBI:30413"/>
    </ligand>
    <ligandPart>
        <name>Fe</name>
        <dbReference type="ChEBI" id="CHEBI:18248"/>
    </ligandPart>
</feature>
<protein>
    <submittedName>
        <fullName evidence="6">Cytochrome P450</fullName>
    </submittedName>
</protein>
<dbReference type="InterPro" id="IPR050121">
    <property type="entry name" value="Cytochrome_P450_monoxygenase"/>
</dbReference>
<gene>
    <name evidence="6" type="ORF">BO78DRAFT_461875</name>
</gene>
<dbReference type="GO" id="GO:0016705">
    <property type="term" value="F:oxidoreductase activity, acting on paired donors, with incorporation or reduction of molecular oxygen"/>
    <property type="evidence" value="ECO:0007669"/>
    <property type="project" value="InterPro"/>
</dbReference>
<accession>A0A319EGA5</accession>
<comment type="cofactor">
    <cofactor evidence="4">
        <name>heme</name>
        <dbReference type="ChEBI" id="CHEBI:30413"/>
    </cofactor>
</comment>
<dbReference type="PANTHER" id="PTHR24305">
    <property type="entry name" value="CYTOCHROME P450"/>
    <property type="match status" value="1"/>
</dbReference>
<dbReference type="GO" id="GO:0005506">
    <property type="term" value="F:iron ion binding"/>
    <property type="evidence" value="ECO:0007669"/>
    <property type="project" value="InterPro"/>
</dbReference>
<evidence type="ECO:0000256" key="4">
    <source>
        <dbReference type="PIRSR" id="PIRSR602401-1"/>
    </source>
</evidence>
<dbReference type="InterPro" id="IPR036396">
    <property type="entry name" value="Cyt_P450_sf"/>
</dbReference>
<dbReference type="PRINTS" id="PR00385">
    <property type="entry name" value="P450"/>
</dbReference>
<keyword evidence="4" id="KW-0479">Metal-binding</keyword>
<keyword evidence="4" id="KW-0349">Heme</keyword>
<organism evidence="6 7">
    <name type="scientific">Aspergillus sclerotiicarbonarius (strain CBS 121057 / IBT 28362)</name>
    <dbReference type="NCBI Taxonomy" id="1448318"/>
    <lineage>
        <taxon>Eukaryota</taxon>
        <taxon>Fungi</taxon>
        <taxon>Dikarya</taxon>
        <taxon>Ascomycota</taxon>
        <taxon>Pezizomycotina</taxon>
        <taxon>Eurotiomycetes</taxon>
        <taxon>Eurotiomycetidae</taxon>
        <taxon>Eurotiales</taxon>
        <taxon>Aspergillaceae</taxon>
        <taxon>Aspergillus</taxon>
        <taxon>Aspergillus subgen. Circumdati</taxon>
    </lineage>
</organism>
<keyword evidence="7" id="KW-1185">Reference proteome</keyword>
<dbReference type="InterPro" id="IPR002401">
    <property type="entry name" value="Cyt_P450_E_grp-I"/>
</dbReference>
<dbReference type="Gene3D" id="1.10.630.10">
    <property type="entry name" value="Cytochrome P450"/>
    <property type="match status" value="1"/>
</dbReference>